<feature type="domain" description="PiggyBac transposable element-derived protein" evidence="2">
    <location>
        <begin position="4"/>
        <end position="62"/>
    </location>
</feature>
<dbReference type="PANTHER" id="PTHR46599:SF6">
    <property type="entry name" value="DUAL SPECIFICITY PHOSPHATASE 26"/>
    <property type="match status" value="1"/>
</dbReference>
<protein>
    <recommendedName>
        <fullName evidence="2">PiggyBac transposable element-derived protein domain-containing protein</fullName>
    </recommendedName>
</protein>
<dbReference type="Proteomes" id="UP001159363">
    <property type="component" value="Chromosome 7"/>
</dbReference>
<keyword evidence="1" id="KW-1133">Transmembrane helix</keyword>
<comment type="caution">
    <text evidence="3">The sequence shown here is derived from an EMBL/GenBank/DDBJ whole genome shotgun (WGS) entry which is preliminary data.</text>
</comment>
<keyword evidence="1" id="KW-0812">Transmembrane</keyword>
<name>A0ABQ9GWW6_9NEOP</name>
<keyword evidence="1" id="KW-0472">Membrane</keyword>
<dbReference type="EMBL" id="JARBHB010000008">
    <property type="protein sequence ID" value="KAJ8876515.1"/>
    <property type="molecule type" value="Genomic_DNA"/>
</dbReference>
<dbReference type="PANTHER" id="PTHR46599">
    <property type="entry name" value="PIGGYBAC TRANSPOSABLE ELEMENT-DERIVED PROTEIN 4"/>
    <property type="match status" value="1"/>
</dbReference>
<proteinExistence type="predicted"/>
<dbReference type="InterPro" id="IPR029526">
    <property type="entry name" value="PGBD"/>
</dbReference>
<accession>A0ABQ9GWW6</accession>
<evidence type="ECO:0000313" key="4">
    <source>
        <dbReference type="Proteomes" id="UP001159363"/>
    </source>
</evidence>
<evidence type="ECO:0000259" key="2">
    <source>
        <dbReference type="Pfam" id="PF13843"/>
    </source>
</evidence>
<keyword evidence="4" id="KW-1185">Reference proteome</keyword>
<evidence type="ECO:0000313" key="3">
    <source>
        <dbReference type="EMBL" id="KAJ8876515.1"/>
    </source>
</evidence>
<dbReference type="Pfam" id="PF13843">
    <property type="entry name" value="DDE_Tnp_1_7"/>
    <property type="match status" value="1"/>
</dbReference>
<organism evidence="3 4">
    <name type="scientific">Dryococelus australis</name>
    <dbReference type="NCBI Taxonomy" id="614101"/>
    <lineage>
        <taxon>Eukaryota</taxon>
        <taxon>Metazoa</taxon>
        <taxon>Ecdysozoa</taxon>
        <taxon>Arthropoda</taxon>
        <taxon>Hexapoda</taxon>
        <taxon>Insecta</taxon>
        <taxon>Pterygota</taxon>
        <taxon>Neoptera</taxon>
        <taxon>Polyneoptera</taxon>
        <taxon>Phasmatodea</taxon>
        <taxon>Verophasmatodea</taxon>
        <taxon>Anareolatae</taxon>
        <taxon>Phasmatidae</taxon>
        <taxon>Eurycanthinae</taxon>
        <taxon>Dryococelus</taxon>
    </lineage>
</organism>
<feature type="transmembrane region" description="Helical" evidence="1">
    <location>
        <begin position="50"/>
        <end position="69"/>
    </location>
</feature>
<gene>
    <name evidence="3" type="ORF">PR048_020960</name>
</gene>
<sequence>MHHSEFNDTSTGKPEIILFYNATKSGVETLDMKCSNYSTNRKTRRWPLQIFYYVLAMCGSNACVLYNMYSKAEKLARHEFVKNLGISLATPFMKKRLTIHNLLDKLRKHIQEAVGEDHEKEATPSASVIN</sequence>
<reference evidence="3 4" key="1">
    <citation type="submission" date="2023-02" db="EMBL/GenBank/DDBJ databases">
        <title>LHISI_Scaffold_Assembly.</title>
        <authorList>
            <person name="Stuart O.P."/>
            <person name="Cleave R."/>
            <person name="Magrath M.J.L."/>
            <person name="Mikheyev A.S."/>
        </authorList>
    </citation>
    <scope>NUCLEOTIDE SEQUENCE [LARGE SCALE GENOMIC DNA]</scope>
    <source>
        <strain evidence="3">Daus_M_001</strain>
        <tissue evidence="3">Leg muscle</tissue>
    </source>
</reference>
<evidence type="ECO:0000256" key="1">
    <source>
        <dbReference type="SAM" id="Phobius"/>
    </source>
</evidence>